<keyword evidence="2" id="KW-1185">Reference proteome</keyword>
<reference evidence="1 2" key="1">
    <citation type="submission" date="2017-05" db="EMBL/GenBank/DDBJ databases">
        <title>The Genome Sequence of Enterococcus sp. 8G7_MSG3316.</title>
        <authorList>
            <consortium name="The Broad Institute Genomics Platform"/>
            <consortium name="The Broad Institute Genomic Center for Infectious Diseases"/>
            <person name="Earl A."/>
            <person name="Manson A."/>
            <person name="Schwartman J."/>
            <person name="Gilmore M."/>
            <person name="Abouelleil A."/>
            <person name="Cao P."/>
            <person name="Chapman S."/>
            <person name="Cusick C."/>
            <person name="Shea T."/>
            <person name="Young S."/>
            <person name="Neafsey D."/>
            <person name="Nusbaum C."/>
            <person name="Birren B."/>
        </authorList>
    </citation>
    <scope>NUCLEOTIDE SEQUENCE [LARGE SCALE GENOMIC DNA]</scope>
    <source>
        <strain evidence="1 2">8G7_MSG3316</strain>
    </source>
</reference>
<gene>
    <name evidence="1" type="ORF">A5886_002179</name>
</gene>
<dbReference type="Gene3D" id="3.40.50.150">
    <property type="entry name" value="Vaccinia Virus protein VP39"/>
    <property type="match status" value="1"/>
</dbReference>
<organism evidence="1 2">
    <name type="scientific">Candidatus Enterococcus testudinis</name>
    <dbReference type="NCBI Taxonomy" id="1834191"/>
    <lineage>
        <taxon>Bacteria</taxon>
        <taxon>Bacillati</taxon>
        <taxon>Bacillota</taxon>
        <taxon>Bacilli</taxon>
        <taxon>Lactobacillales</taxon>
        <taxon>Enterococcaceae</taxon>
        <taxon>Enterococcus</taxon>
    </lineage>
</organism>
<dbReference type="InterPro" id="IPR029063">
    <property type="entry name" value="SAM-dependent_MTases_sf"/>
</dbReference>
<accession>A0A242A849</accession>
<sequence>MKILDACCGSRLFWFDKECNFATYMDIREEEYEIYGKKVNVKPDVVADFRDMPFADCTYDLVVFDPPHLKWAGQKSIMKGQYGQLDKDNWPDDIKRGMAECMRVIKPNGTVIFKWNENQVKLKEVLKAIEPFSPLFGNKRSQTHWLIFNKQVSYPTK</sequence>
<dbReference type="SUPFAM" id="SSF53335">
    <property type="entry name" value="S-adenosyl-L-methionine-dependent methyltransferases"/>
    <property type="match status" value="1"/>
</dbReference>
<dbReference type="EMBL" id="NGKU01000001">
    <property type="protein sequence ID" value="OTN77099.1"/>
    <property type="molecule type" value="Genomic_DNA"/>
</dbReference>
<dbReference type="OrthoDB" id="8781114at2"/>
<dbReference type="AlphaFoldDB" id="A0A242A849"/>
<evidence type="ECO:0000313" key="2">
    <source>
        <dbReference type="Proteomes" id="UP000195043"/>
    </source>
</evidence>
<evidence type="ECO:0000313" key="1">
    <source>
        <dbReference type="EMBL" id="OTN77099.1"/>
    </source>
</evidence>
<protein>
    <submittedName>
        <fullName evidence="1">Uncharacterized protein</fullName>
    </submittedName>
</protein>
<proteinExistence type="predicted"/>
<comment type="caution">
    <text evidence="1">The sequence shown here is derived from an EMBL/GenBank/DDBJ whole genome shotgun (WGS) entry which is preliminary data.</text>
</comment>
<name>A0A242A849_9ENTE</name>
<dbReference type="Proteomes" id="UP000195043">
    <property type="component" value="Unassembled WGS sequence"/>
</dbReference>
<dbReference type="RefSeq" id="WP_086275163.1">
    <property type="nucleotide sequence ID" value="NZ_NGKU01000001.1"/>
</dbReference>
<dbReference type="STRING" id="1834191.A5886_002179"/>